<organism evidence="2 3">
    <name type="scientific">Plakobranchus ocellatus</name>
    <dbReference type="NCBI Taxonomy" id="259542"/>
    <lineage>
        <taxon>Eukaryota</taxon>
        <taxon>Metazoa</taxon>
        <taxon>Spiralia</taxon>
        <taxon>Lophotrochozoa</taxon>
        <taxon>Mollusca</taxon>
        <taxon>Gastropoda</taxon>
        <taxon>Heterobranchia</taxon>
        <taxon>Euthyneura</taxon>
        <taxon>Panpulmonata</taxon>
        <taxon>Sacoglossa</taxon>
        <taxon>Placobranchoidea</taxon>
        <taxon>Plakobranchidae</taxon>
        <taxon>Plakobranchus</taxon>
    </lineage>
</organism>
<protein>
    <submittedName>
        <fullName evidence="2">Uncharacterized protein</fullName>
    </submittedName>
</protein>
<evidence type="ECO:0000256" key="1">
    <source>
        <dbReference type="SAM" id="MobiDB-lite"/>
    </source>
</evidence>
<comment type="caution">
    <text evidence="2">The sequence shown here is derived from an EMBL/GenBank/DDBJ whole genome shotgun (WGS) entry which is preliminary data.</text>
</comment>
<accession>A0AAV4A5D1</accession>
<evidence type="ECO:0000313" key="3">
    <source>
        <dbReference type="Proteomes" id="UP000735302"/>
    </source>
</evidence>
<name>A0AAV4A5D1_9GAST</name>
<dbReference type="Proteomes" id="UP000735302">
    <property type="component" value="Unassembled WGS sequence"/>
</dbReference>
<dbReference type="AlphaFoldDB" id="A0AAV4A5D1"/>
<evidence type="ECO:0000313" key="2">
    <source>
        <dbReference type="EMBL" id="GFO01923.1"/>
    </source>
</evidence>
<feature type="region of interest" description="Disordered" evidence="1">
    <location>
        <begin position="107"/>
        <end position="129"/>
    </location>
</feature>
<proteinExistence type="predicted"/>
<keyword evidence="3" id="KW-1185">Reference proteome</keyword>
<gene>
    <name evidence="2" type="ORF">PoB_002842800</name>
</gene>
<reference evidence="2 3" key="1">
    <citation type="journal article" date="2021" name="Elife">
        <title>Chloroplast acquisition without the gene transfer in kleptoplastic sea slugs, Plakobranchus ocellatus.</title>
        <authorList>
            <person name="Maeda T."/>
            <person name="Takahashi S."/>
            <person name="Yoshida T."/>
            <person name="Shimamura S."/>
            <person name="Takaki Y."/>
            <person name="Nagai Y."/>
            <person name="Toyoda A."/>
            <person name="Suzuki Y."/>
            <person name="Arimoto A."/>
            <person name="Ishii H."/>
            <person name="Satoh N."/>
            <person name="Nishiyama T."/>
            <person name="Hasebe M."/>
            <person name="Maruyama T."/>
            <person name="Minagawa J."/>
            <person name="Obokata J."/>
            <person name="Shigenobu S."/>
        </authorList>
    </citation>
    <scope>NUCLEOTIDE SEQUENCE [LARGE SCALE GENOMIC DNA]</scope>
</reference>
<dbReference type="EMBL" id="BLXT01003551">
    <property type="protein sequence ID" value="GFO01923.1"/>
    <property type="molecule type" value="Genomic_DNA"/>
</dbReference>
<sequence length="149" mass="17334">MPRGRKYRPRPAVVLFHYREQDWIPLRTPTAARTTHEQSIMNVCRPWRDSSDVSMHGQGKGIQILADCYDRKKFIALRFCRLVGWLYVHSLSTKWWPRAFRPFVRPGRQWRGSNPQQKGPCRSQGGSAIHSATDAPLRISREALRLLPV</sequence>